<evidence type="ECO:0000259" key="2">
    <source>
        <dbReference type="PROSITE" id="PS51004"/>
    </source>
</evidence>
<sequence length="60" mass="6331">MIQISPMIPTDRPKQLTPLYGRFCLACICAALILAIIGGSALCATSLADIKRHNAAAFGK</sequence>
<keyword evidence="1" id="KW-0472">Membrane</keyword>
<keyword evidence="1" id="KW-0812">Transmembrane</keyword>
<organism evidence="3 4">
    <name type="scientific">Agrobacterium tumefaciens</name>
    <dbReference type="NCBI Taxonomy" id="358"/>
    <lineage>
        <taxon>Bacteria</taxon>
        <taxon>Pseudomonadati</taxon>
        <taxon>Pseudomonadota</taxon>
        <taxon>Alphaproteobacteria</taxon>
        <taxon>Hyphomicrobiales</taxon>
        <taxon>Rhizobiaceae</taxon>
        <taxon>Rhizobium/Agrobacterium group</taxon>
        <taxon>Agrobacterium</taxon>
        <taxon>Agrobacterium tumefaciens complex</taxon>
    </lineage>
</organism>
<reference evidence="3 4" key="1">
    <citation type="submission" date="2019-04" db="EMBL/GenBank/DDBJ databases">
        <title>Complete genome sequence of Agrobacterium tumefaciens CFBP7129.</title>
        <authorList>
            <person name="Haryono M."/>
            <person name="Lin Y.-C."/>
            <person name="Lai E.-M."/>
            <person name="Kuo C.-H."/>
        </authorList>
    </citation>
    <scope>NUCLEOTIDE SEQUENCE [LARGE SCALE GENOMIC DNA]</scope>
    <source>
        <strain evidence="3 4">CFBP7129</strain>
    </source>
</reference>
<dbReference type="AlphaFoldDB" id="A0A4D7YYJ7"/>
<proteinExistence type="predicted"/>
<evidence type="ECO:0000313" key="4">
    <source>
        <dbReference type="Proteomes" id="UP000298649"/>
    </source>
</evidence>
<dbReference type="EMBL" id="CP039923">
    <property type="protein sequence ID" value="QCL96049.1"/>
    <property type="molecule type" value="Genomic_DNA"/>
</dbReference>
<dbReference type="InterPro" id="IPR001627">
    <property type="entry name" value="Semap_dom"/>
</dbReference>
<dbReference type="Proteomes" id="UP000298649">
    <property type="component" value="Chromosome linear"/>
</dbReference>
<accession>A0A4D7YYJ7</accession>
<protein>
    <recommendedName>
        <fullName evidence="2">Sema domain-containing protein</fullName>
    </recommendedName>
</protein>
<name>A0A4D7YYJ7_AGRTU</name>
<dbReference type="PROSITE" id="PS51004">
    <property type="entry name" value="SEMA"/>
    <property type="match status" value="1"/>
</dbReference>
<dbReference type="RefSeq" id="WP_137004884.1">
    <property type="nucleotide sequence ID" value="NZ_CP039923.1"/>
</dbReference>
<feature type="transmembrane region" description="Helical" evidence="1">
    <location>
        <begin position="20"/>
        <end position="44"/>
    </location>
</feature>
<evidence type="ECO:0000313" key="3">
    <source>
        <dbReference type="EMBL" id="QCL96049.1"/>
    </source>
</evidence>
<evidence type="ECO:0000256" key="1">
    <source>
        <dbReference type="SAM" id="Phobius"/>
    </source>
</evidence>
<keyword evidence="1" id="KW-1133">Transmembrane helix</keyword>
<gene>
    <name evidence="3" type="ORF">CFBP7129_17410</name>
</gene>
<feature type="domain" description="Sema" evidence="2">
    <location>
        <begin position="1"/>
        <end position="60"/>
    </location>
</feature>